<sequence>MPRLRGLQSSSENRFSEEMEDSEPEIKKEDVSPVPRQKQQRKIPNQRPYHSRSHGRSAQKHHSPQQRPQAMVRSNLMCTTYGKQAEAADLLCGLKGLYMHSEKLHWAEFKRKTFGPRTEANFFRFWQDEEFVDRRMIGEEEMDEIKKGNIPDDLEPRAAAKSRKHWPVAAVNEEVKIEDHIDTSDVMSRLTAVAESRVASSKRSLLLE</sequence>
<comment type="caution">
    <text evidence="2">The sequence shown here is derived from an EMBL/GenBank/DDBJ whole genome shotgun (WGS) entry which is preliminary data.</text>
</comment>
<organism evidence="2 3">
    <name type="scientific">Pseudocercospora eumusae</name>
    <dbReference type="NCBI Taxonomy" id="321146"/>
    <lineage>
        <taxon>Eukaryota</taxon>
        <taxon>Fungi</taxon>
        <taxon>Dikarya</taxon>
        <taxon>Ascomycota</taxon>
        <taxon>Pezizomycotina</taxon>
        <taxon>Dothideomycetes</taxon>
        <taxon>Dothideomycetidae</taxon>
        <taxon>Mycosphaerellales</taxon>
        <taxon>Mycosphaerellaceae</taxon>
        <taxon>Pseudocercospora</taxon>
    </lineage>
</organism>
<evidence type="ECO:0000256" key="1">
    <source>
        <dbReference type="SAM" id="MobiDB-lite"/>
    </source>
</evidence>
<evidence type="ECO:0000313" key="3">
    <source>
        <dbReference type="Proteomes" id="UP000070133"/>
    </source>
</evidence>
<feature type="compositionally biased region" description="Basic residues" evidence="1">
    <location>
        <begin position="49"/>
        <end position="64"/>
    </location>
</feature>
<dbReference type="Proteomes" id="UP000070133">
    <property type="component" value="Unassembled WGS sequence"/>
</dbReference>
<dbReference type="OrthoDB" id="10566459at2759"/>
<dbReference type="AlphaFoldDB" id="A0A139GXS3"/>
<protein>
    <submittedName>
        <fullName evidence="2">Uncharacterized protein</fullName>
    </submittedName>
</protein>
<name>A0A139GXS3_9PEZI</name>
<accession>A0A139GXS3</accession>
<proteinExistence type="predicted"/>
<keyword evidence="3" id="KW-1185">Reference proteome</keyword>
<reference evidence="2 3" key="1">
    <citation type="submission" date="2015-07" db="EMBL/GenBank/DDBJ databases">
        <title>Comparative genomics of the Sigatoka disease complex on banana suggests a link between parallel evolutionary changes in Pseudocercospora fijiensis and Pseudocercospora eumusae and increased virulence on the banana host.</title>
        <authorList>
            <person name="Chang T.-C."/>
            <person name="Salvucci A."/>
            <person name="Crous P.W."/>
            <person name="Stergiopoulos I."/>
        </authorList>
    </citation>
    <scope>NUCLEOTIDE SEQUENCE [LARGE SCALE GENOMIC DNA]</scope>
    <source>
        <strain evidence="2 3">CBS 114824</strain>
    </source>
</reference>
<gene>
    <name evidence="2" type="ORF">AC578_9488</name>
</gene>
<dbReference type="EMBL" id="LFZN01000242">
    <property type="protein sequence ID" value="KXS94981.1"/>
    <property type="molecule type" value="Genomic_DNA"/>
</dbReference>
<evidence type="ECO:0000313" key="2">
    <source>
        <dbReference type="EMBL" id="KXS94981.1"/>
    </source>
</evidence>
<feature type="region of interest" description="Disordered" evidence="1">
    <location>
        <begin position="1"/>
        <end position="70"/>
    </location>
</feature>